<proteinExistence type="predicted"/>
<sequence>MDILDIDSVETADVAILTIHHPATGAATTWKMQIAGPGHAATLALQNEVARERLREEKAQEQARANGRKWKATDLDPEEERLKSMRRVSRRIIGWSDVTLNGQAFPYSAENAFLVMSDPKRGWIAQQVMDFFGSDAAFIKSSART</sequence>
<comment type="caution">
    <text evidence="1">The sequence shown here is derived from an EMBL/GenBank/DDBJ whole genome shotgun (WGS) entry which is preliminary data.</text>
</comment>
<organism evidence="1 2">
    <name type="scientific">Falsiroseomonas selenitidurans</name>
    <dbReference type="NCBI Taxonomy" id="2716335"/>
    <lineage>
        <taxon>Bacteria</taxon>
        <taxon>Pseudomonadati</taxon>
        <taxon>Pseudomonadota</taxon>
        <taxon>Alphaproteobacteria</taxon>
        <taxon>Acetobacterales</taxon>
        <taxon>Roseomonadaceae</taxon>
        <taxon>Falsiroseomonas</taxon>
    </lineage>
</organism>
<name>A0ABX1E3W2_9PROT</name>
<dbReference type="EMBL" id="JAAVNE010000005">
    <property type="protein sequence ID" value="NKC30202.1"/>
    <property type="molecule type" value="Genomic_DNA"/>
</dbReference>
<evidence type="ECO:0000313" key="1">
    <source>
        <dbReference type="EMBL" id="NKC30202.1"/>
    </source>
</evidence>
<evidence type="ECO:0000313" key="2">
    <source>
        <dbReference type="Proteomes" id="UP000787635"/>
    </source>
</evidence>
<accession>A0ABX1E3W2</accession>
<protein>
    <submittedName>
        <fullName evidence="1">Uncharacterized protein</fullName>
    </submittedName>
</protein>
<dbReference type="RefSeq" id="WP_168027823.1">
    <property type="nucleotide sequence ID" value="NZ_JAAVNE010000005.1"/>
</dbReference>
<reference evidence="1 2" key="1">
    <citation type="submission" date="2020-03" db="EMBL/GenBank/DDBJ databases">
        <title>Roseomonas selenitidurans sp. nov. isolated from urban soil.</title>
        <authorList>
            <person name="Liu H."/>
        </authorList>
    </citation>
    <scope>NUCLEOTIDE SEQUENCE [LARGE SCALE GENOMIC DNA]</scope>
    <source>
        <strain evidence="1 2">BU-1</strain>
    </source>
</reference>
<gene>
    <name evidence="1" type="ORF">HEQ75_04970</name>
</gene>
<dbReference type="Proteomes" id="UP000787635">
    <property type="component" value="Unassembled WGS sequence"/>
</dbReference>
<keyword evidence="2" id="KW-1185">Reference proteome</keyword>